<gene>
    <name evidence="1" type="ORF">FOZ76_15755</name>
</gene>
<dbReference type="OrthoDB" id="9798771at2"/>
<accession>A0A556AJR4</accession>
<dbReference type="Proteomes" id="UP000318405">
    <property type="component" value="Unassembled WGS sequence"/>
</dbReference>
<proteinExistence type="predicted"/>
<dbReference type="EMBL" id="VLTJ01000029">
    <property type="protein sequence ID" value="TSH93121.1"/>
    <property type="molecule type" value="Genomic_DNA"/>
</dbReference>
<keyword evidence="1" id="KW-0560">Oxidoreductase</keyword>
<dbReference type="Pfam" id="PF05721">
    <property type="entry name" value="PhyH"/>
    <property type="match status" value="1"/>
</dbReference>
<reference evidence="1 2" key="1">
    <citation type="submission" date="2019-07" db="EMBL/GenBank/DDBJ databases">
        <title>Qingshengfaniella alkalisoli gen. nov., sp. nov., isolated from saline soil.</title>
        <authorList>
            <person name="Xu L."/>
            <person name="Huang X.-X."/>
            <person name="Sun J.-Q."/>
        </authorList>
    </citation>
    <scope>NUCLEOTIDE SEQUENCE [LARGE SCALE GENOMIC DNA]</scope>
    <source>
        <strain evidence="1 2">DSM 27279</strain>
    </source>
</reference>
<keyword evidence="2" id="KW-1185">Reference proteome</keyword>
<comment type="caution">
    <text evidence="1">The sequence shown here is derived from an EMBL/GenBank/DDBJ whole genome shotgun (WGS) entry which is preliminary data.</text>
</comment>
<evidence type="ECO:0000313" key="2">
    <source>
        <dbReference type="Proteomes" id="UP000318405"/>
    </source>
</evidence>
<sequence length="272" mass="29845">MLTPTQVRQFVRDGYVCLPNAFSPELAEAARAILWRDTGCSPDDRASWRAPVIRLGWYAQPPFAAAAASPRLHAAFDQLVGPGRWLPPGPLGTFPIRFPSPEDPGDAGWHIDPGFGFETHPDDFLAWRTNLHSRGRALLLLFLFSDVGRHDAPTRLRVGSHRHVARRLAQAGEAGLSLRELAADGFAESAGAPEMQATGRAGTVYLCHPFLVHAAQPHRGTRPRFMAQPPLLPTEPFSLAAPAEQAFPVELAIRAALAETPPPRRRRIVHLR</sequence>
<dbReference type="InterPro" id="IPR008775">
    <property type="entry name" value="Phytyl_CoA_dOase-like"/>
</dbReference>
<protein>
    <submittedName>
        <fullName evidence="1">Phytanoyl-CoA dioxygenase family protein</fullName>
    </submittedName>
</protein>
<name>A0A556AJR4_9BURK</name>
<dbReference type="AlphaFoldDB" id="A0A556AJR4"/>
<dbReference type="GO" id="GO:0016706">
    <property type="term" value="F:2-oxoglutarate-dependent dioxygenase activity"/>
    <property type="evidence" value="ECO:0007669"/>
    <property type="project" value="UniProtKB-ARBA"/>
</dbReference>
<keyword evidence="1" id="KW-0223">Dioxygenase</keyword>
<evidence type="ECO:0000313" key="1">
    <source>
        <dbReference type="EMBL" id="TSH93121.1"/>
    </source>
</evidence>
<dbReference type="Gene3D" id="2.60.120.620">
    <property type="entry name" value="q2cbj1_9rhob like domain"/>
    <property type="match status" value="1"/>
</dbReference>
<dbReference type="SUPFAM" id="SSF51197">
    <property type="entry name" value="Clavaminate synthase-like"/>
    <property type="match status" value="1"/>
</dbReference>
<organism evidence="1 2">
    <name type="scientific">Verticiella sediminum</name>
    <dbReference type="NCBI Taxonomy" id="1247510"/>
    <lineage>
        <taxon>Bacteria</taxon>
        <taxon>Pseudomonadati</taxon>
        <taxon>Pseudomonadota</taxon>
        <taxon>Betaproteobacteria</taxon>
        <taxon>Burkholderiales</taxon>
        <taxon>Alcaligenaceae</taxon>
        <taxon>Verticiella</taxon>
    </lineage>
</organism>